<organism evidence="2 3">
    <name type="scientific">Aspergillus indologenus CBS 114.80</name>
    <dbReference type="NCBI Taxonomy" id="1450541"/>
    <lineage>
        <taxon>Eukaryota</taxon>
        <taxon>Fungi</taxon>
        <taxon>Dikarya</taxon>
        <taxon>Ascomycota</taxon>
        <taxon>Pezizomycotina</taxon>
        <taxon>Eurotiomycetes</taxon>
        <taxon>Eurotiomycetidae</taxon>
        <taxon>Eurotiales</taxon>
        <taxon>Aspergillaceae</taxon>
        <taxon>Aspergillus</taxon>
        <taxon>Aspergillus subgen. Circumdati</taxon>
    </lineage>
</organism>
<dbReference type="AlphaFoldDB" id="A0A2V5JCI6"/>
<accession>A0A2V5JCI6</accession>
<name>A0A2V5JCI6_9EURO</name>
<reference evidence="2 3" key="1">
    <citation type="submission" date="2018-02" db="EMBL/GenBank/DDBJ databases">
        <title>The genomes of Aspergillus section Nigri reveals drivers in fungal speciation.</title>
        <authorList>
            <consortium name="DOE Joint Genome Institute"/>
            <person name="Vesth T.C."/>
            <person name="Nybo J."/>
            <person name="Theobald S."/>
            <person name="Brandl J."/>
            <person name="Frisvad J.C."/>
            <person name="Nielsen K.F."/>
            <person name="Lyhne E.K."/>
            <person name="Kogle M.E."/>
            <person name="Kuo A."/>
            <person name="Riley R."/>
            <person name="Clum A."/>
            <person name="Nolan M."/>
            <person name="Lipzen A."/>
            <person name="Salamov A."/>
            <person name="Henrissat B."/>
            <person name="Wiebenga A."/>
            <person name="De vries R.P."/>
            <person name="Grigoriev I.V."/>
            <person name="Mortensen U.H."/>
            <person name="Andersen M.R."/>
            <person name="Baker S.E."/>
        </authorList>
    </citation>
    <scope>NUCLEOTIDE SEQUENCE [LARGE SCALE GENOMIC DNA]</scope>
    <source>
        <strain evidence="2 3">CBS 114.80</strain>
    </source>
</reference>
<proteinExistence type="predicted"/>
<gene>
    <name evidence="2" type="ORF">BP00DRAFT_441259</name>
</gene>
<evidence type="ECO:0000256" key="1">
    <source>
        <dbReference type="SAM" id="MobiDB-lite"/>
    </source>
</evidence>
<evidence type="ECO:0000313" key="3">
    <source>
        <dbReference type="Proteomes" id="UP000248817"/>
    </source>
</evidence>
<feature type="compositionally biased region" description="Polar residues" evidence="1">
    <location>
        <begin position="74"/>
        <end position="87"/>
    </location>
</feature>
<evidence type="ECO:0000313" key="2">
    <source>
        <dbReference type="EMBL" id="PYI36687.1"/>
    </source>
</evidence>
<protein>
    <submittedName>
        <fullName evidence="2">Peptidase</fullName>
    </submittedName>
</protein>
<dbReference type="EMBL" id="KZ825463">
    <property type="protein sequence ID" value="PYI36687.1"/>
    <property type="molecule type" value="Genomic_DNA"/>
</dbReference>
<keyword evidence="3" id="KW-1185">Reference proteome</keyword>
<dbReference type="Proteomes" id="UP000248817">
    <property type="component" value="Unassembled WGS sequence"/>
</dbReference>
<feature type="region of interest" description="Disordered" evidence="1">
    <location>
        <begin position="74"/>
        <end position="95"/>
    </location>
</feature>
<sequence length="252" mass="27562">MRVNGLHGIALQVLPPQVILLSHSSVAQQPQSCFILYSYFHAQIQHSFIKIEFVYTIFTLIVLPSNLLGQPISEGSSQQDVNPSATPDSPLREIDPNTGVDDAIATLLQIGVDVITLDKTISALQLTKDSIPLLQSQTRAITNSLDTLIAQTLLLSYLDPVESTRVTANTVILKPTYTHLLKVISEQASVVASNYCKEMHDWLGQFRIDLLFSTVTANAILVLPDAALSEAAWGVQDREFPPVIAAFHGPYS</sequence>